<gene>
    <name evidence="1" type="ORF">GIY09_11940</name>
</gene>
<protein>
    <recommendedName>
        <fullName evidence="3">YolD-like family protein</fullName>
    </recommendedName>
</protein>
<comment type="caution">
    <text evidence="1">The sequence shown here is derived from an EMBL/GenBank/DDBJ whole genome shotgun (WGS) entry which is preliminary data.</text>
</comment>
<accession>A0A6I2GHI0</accession>
<dbReference type="EMBL" id="WJQS01000035">
    <property type="protein sequence ID" value="MRI86546.1"/>
    <property type="molecule type" value="Genomic_DNA"/>
</dbReference>
<name>A0A6I2GHI0_9LACT</name>
<proteinExistence type="predicted"/>
<dbReference type="AlphaFoldDB" id="A0A6I2GHI0"/>
<organism evidence="1 2">
    <name type="scientific">Fundicoccus ignavus</name>
    <dbReference type="NCBI Taxonomy" id="2664442"/>
    <lineage>
        <taxon>Bacteria</taxon>
        <taxon>Bacillati</taxon>
        <taxon>Bacillota</taxon>
        <taxon>Bacilli</taxon>
        <taxon>Lactobacillales</taxon>
        <taxon>Aerococcaceae</taxon>
        <taxon>Fundicoccus</taxon>
    </lineage>
</organism>
<dbReference type="RefSeq" id="WP_153864178.1">
    <property type="nucleotide sequence ID" value="NZ_WJQS01000035.1"/>
</dbReference>
<evidence type="ECO:0000313" key="1">
    <source>
        <dbReference type="EMBL" id="MRI86546.1"/>
    </source>
</evidence>
<dbReference type="Proteomes" id="UP000430975">
    <property type="component" value="Unassembled WGS sequence"/>
</dbReference>
<sequence length="121" mass="13934">MIDRSYLPFKSARNYQNRKMAKWLGFFLSEHSSALSQDEPVIDYSRAMPFNDKLRALRQLFTQQLLADFEIVQDQELLQLTGKITQFQDVSVGISGQHAYHFVAIKDILSINLHGEVEDNG</sequence>
<evidence type="ECO:0008006" key="3">
    <source>
        <dbReference type="Google" id="ProtNLM"/>
    </source>
</evidence>
<keyword evidence="2" id="KW-1185">Reference proteome</keyword>
<evidence type="ECO:0000313" key="2">
    <source>
        <dbReference type="Proteomes" id="UP000430975"/>
    </source>
</evidence>
<reference evidence="1 2" key="1">
    <citation type="submission" date="2019-11" db="EMBL/GenBank/DDBJ databases">
        <title>Characterisation of Fundicoccus ignavus gen. nov. sp. nov., a novel genus of the family Aerococcaceae isolated from bulk tank milk.</title>
        <authorList>
            <person name="Siebert A."/>
            <person name="Huptas C."/>
            <person name="Wenning M."/>
            <person name="Scherer S."/>
            <person name="Doll E.V."/>
        </authorList>
    </citation>
    <scope>NUCLEOTIDE SEQUENCE [LARGE SCALE GENOMIC DNA]</scope>
    <source>
        <strain evidence="1 2">WS4759</strain>
    </source>
</reference>